<reference evidence="2" key="1">
    <citation type="submission" date="2020-05" db="EMBL/GenBank/DDBJ databases">
        <title>Evolutionary and genomic comparisons of hybrid uninucleate and nonhybrid Rhizoctonia fungi.</title>
        <authorList>
            <person name="Li C."/>
            <person name="Chen X."/>
        </authorList>
    </citation>
    <scope>NUCLEOTIDE SEQUENCE</scope>
    <source>
        <strain evidence="2">AG-1 IA</strain>
    </source>
</reference>
<feature type="region of interest" description="Disordered" evidence="1">
    <location>
        <begin position="1501"/>
        <end position="1527"/>
    </location>
</feature>
<dbReference type="GeneID" id="67025797"/>
<dbReference type="Proteomes" id="UP000650533">
    <property type="component" value="Chromosome 3"/>
</dbReference>
<gene>
    <name evidence="2" type="ORF">RhiXN_03517</name>
</gene>
<feature type="region of interest" description="Disordered" evidence="1">
    <location>
        <begin position="97"/>
        <end position="183"/>
    </location>
</feature>
<evidence type="ECO:0000256" key="1">
    <source>
        <dbReference type="SAM" id="MobiDB-lite"/>
    </source>
</evidence>
<proteinExistence type="predicted"/>
<evidence type="ECO:0000313" key="3">
    <source>
        <dbReference type="Proteomes" id="UP000650533"/>
    </source>
</evidence>
<feature type="compositionally biased region" description="Polar residues" evidence="1">
    <location>
        <begin position="128"/>
        <end position="150"/>
    </location>
</feature>
<protein>
    <submittedName>
        <fullName evidence="2">Uncharacterized protein</fullName>
    </submittedName>
</protein>
<dbReference type="EMBL" id="CP059660">
    <property type="protein sequence ID" value="QRW18593.1"/>
    <property type="molecule type" value="Genomic_DNA"/>
</dbReference>
<dbReference type="RefSeq" id="XP_043178830.1">
    <property type="nucleotide sequence ID" value="XM_043323334.1"/>
</dbReference>
<accession>A0A8H8NUK6</accession>
<dbReference type="KEGG" id="rsx:RhiXN_03517"/>
<feature type="compositionally biased region" description="Polar residues" evidence="1">
    <location>
        <begin position="157"/>
        <end position="168"/>
    </location>
</feature>
<name>A0A8H8NUK6_9AGAM</name>
<organism evidence="2 3">
    <name type="scientific">Rhizoctonia solani</name>
    <dbReference type="NCBI Taxonomy" id="456999"/>
    <lineage>
        <taxon>Eukaryota</taxon>
        <taxon>Fungi</taxon>
        <taxon>Dikarya</taxon>
        <taxon>Basidiomycota</taxon>
        <taxon>Agaricomycotina</taxon>
        <taxon>Agaricomycetes</taxon>
        <taxon>Cantharellales</taxon>
        <taxon>Ceratobasidiaceae</taxon>
        <taxon>Rhizoctonia</taxon>
    </lineage>
</organism>
<evidence type="ECO:0000313" key="2">
    <source>
        <dbReference type="EMBL" id="QRW18593.1"/>
    </source>
</evidence>
<sequence length="1688" mass="191122">MVSHTQTIGAPDITWGTLQSPDNSTASVLVPNIQQQQRPQSVSGNEYTNNSMRISIGGSNPTSCSPSVSMAQAMSPFPLQILQQSNHTKELRRLVQPTQNQTVPPAHSVTPAKRPQQESFDLPPPGDNQLQTAVSTTGDSHSEAIQTPLHTQPPTPSSNQYVTPSRSSKCARPPPGSPVWNYPFGERVSTTETRWETGRAKVHKQPNILCNKDIHLLQLQNLLSGVPDLSESSGGVTVDGLLLDPDYTLYLQVYATCLMHAIYRPFDTSQTIMILEPTPVDWSYWGTITTSGQPPPTHLIGLCSILLQPDDIEETVLLVWGTCELVDDLTLDIELTYYDNCARIPSSTFVEEVNNWVWTVVENNLPCGYNMGQRVLWGAKWSEDYHTFSEIELDMVFCQIISAVVYDMPFHPQILADGPPLMPRWPYEMTQAQIQTLLGQQVDGSLSYKALVSENDFVPERIYLHSYPFEAEILPMHDTLEGYGFEEQEEVEEVPSVPMEDIFTRHDSLNSSKKTNFTNFTLLRTEAWIEQKAALEATGQQHYYLMFSDKLRYQTATPSIASEFSVHVVEPGPNRSVVMQRDLIAKTHDCMLAHCKYRHTARLVYWKQLQESTPDMDCISFVTTNLWLSSLMAAPDCCIFYLDPNLVTTILELYWNNPSELDGNIPELFGRQDLWDWMGPLARILAILKLDDLCEPSPGKLSWTLLELEVEKGRVTTVDVVLAPCTNFNKPQFTQLLLHLIEALNKILPARPLITRTSKVKQRTHSLILPPPFNKESILLVMIAYLCGKMLNQEVATVDVQTMRQGLCFYFDLALRNPEVDYSFPWPGLTDEVGMLLTEYNQTDVARKRFHLAHNQEPSPIEMFSRRRSYAATVATPGPSEPFFLELAQSHSSHAEGILMHTSGRSIDALDKAILLGQYPSFNPLFSTTLDGPNTISPEELTELVYSLGGPEDPSTHNLLMTGEHEDQSLVLGWEKNAIYPQPEWLLTGYDLDSLTLTCSKVPEILEAGSYHPYPNQDLSLIYNNELTVKIQGKPVKMHTCPNFCIMTFGANNQFRLLVFFPNCTKRVGTHWRNLPRISEMEDWYHTFLTALRFLRSQVPYHLQHVVEKTIEALPSTYNMASNQVNQGGGTQSFLGHRLEPVILNLVFPMVRQIIDNTLQLAKYCNYFFHICGINLKLATMNIHGRDDDDPLKYALRSYGFIDWFAQNPHDIVANIGWTTNVHRPSMPEELKRSTMLFRYAAMQELLRPAYKTPHFDRYCTSFSVGGGRALPYAAIKQDSGVSKVQFYPKDMVLTYRHCNKSVGANFTVSEALGVGNQTKFSSAMKAFQDVMLEANTYGLRFEVRLSAWGANQFMKRDPWDILDQMLAAEAIASHHSCICYPTESLARFKAMLSKGWSSIIQRQRQLSTVSRRSPEVVLLTSVLAYWLRSLVKRPDEQSATKQMVDNLQLTETAKNQGFPFLRSEALDPNGLQVSYVVNPNTFRIIELSKLIVPIKPRKGTTSVPRITSGPALLQSPPPSPRNGKGPNSIWPIESDWFVKNLINNALPHVLWSLFPQDCLIDHGRASKLRKCAFKKQHWTQIVDVMTTTKSVPLKFSDSLDWLFPQNWESTATGGQWGTYNKDFLQRIRDHVQTKPVKIRSAYSTGLRRRICILIMQDWDYLPHMQSHKVLAFEVGPGGHRMYCICPL</sequence>